<feature type="compositionally biased region" description="Basic and acidic residues" evidence="1">
    <location>
        <begin position="17"/>
        <end position="30"/>
    </location>
</feature>
<dbReference type="AlphaFoldDB" id="A0A3P7L693"/>
<evidence type="ECO:0000256" key="1">
    <source>
        <dbReference type="SAM" id="MobiDB-lite"/>
    </source>
</evidence>
<feature type="compositionally biased region" description="Polar residues" evidence="1">
    <location>
        <begin position="1"/>
        <end position="12"/>
    </location>
</feature>
<organism evidence="2 3">
    <name type="scientific">Strongylus vulgaris</name>
    <name type="common">Blood worm</name>
    <dbReference type="NCBI Taxonomy" id="40348"/>
    <lineage>
        <taxon>Eukaryota</taxon>
        <taxon>Metazoa</taxon>
        <taxon>Ecdysozoa</taxon>
        <taxon>Nematoda</taxon>
        <taxon>Chromadorea</taxon>
        <taxon>Rhabditida</taxon>
        <taxon>Rhabditina</taxon>
        <taxon>Rhabditomorpha</taxon>
        <taxon>Strongyloidea</taxon>
        <taxon>Strongylidae</taxon>
        <taxon>Strongylus</taxon>
    </lineage>
</organism>
<evidence type="ECO:0000313" key="3">
    <source>
        <dbReference type="Proteomes" id="UP000270094"/>
    </source>
</evidence>
<gene>
    <name evidence="2" type="ORF">SVUK_LOCUS9920</name>
</gene>
<accession>A0A3P7L693</accession>
<sequence>MQAQTSISSTVLLNPLKKLEKRNGRYRASEGTKGPGGPSSSPGEVDSGFGGPFFQKDNFWKQGFINESQECSDHKG</sequence>
<keyword evidence="3" id="KW-1185">Reference proteome</keyword>
<dbReference type="EMBL" id="UYYB01094750">
    <property type="protein sequence ID" value="VDM74922.1"/>
    <property type="molecule type" value="Genomic_DNA"/>
</dbReference>
<protein>
    <submittedName>
        <fullName evidence="2">Uncharacterized protein</fullName>
    </submittedName>
</protein>
<evidence type="ECO:0000313" key="2">
    <source>
        <dbReference type="EMBL" id="VDM74922.1"/>
    </source>
</evidence>
<reference evidence="2 3" key="1">
    <citation type="submission" date="2018-11" db="EMBL/GenBank/DDBJ databases">
        <authorList>
            <consortium name="Pathogen Informatics"/>
        </authorList>
    </citation>
    <scope>NUCLEOTIDE SEQUENCE [LARGE SCALE GENOMIC DNA]</scope>
</reference>
<name>A0A3P7L693_STRVU</name>
<feature type="region of interest" description="Disordered" evidence="1">
    <location>
        <begin position="1"/>
        <end position="56"/>
    </location>
</feature>
<proteinExistence type="predicted"/>
<dbReference type="Proteomes" id="UP000270094">
    <property type="component" value="Unassembled WGS sequence"/>
</dbReference>